<name>A0A9N9WUY6_9DIPT</name>
<evidence type="ECO:0000259" key="4">
    <source>
        <dbReference type="SMART" id="SM01361"/>
    </source>
</evidence>
<reference evidence="5" key="2">
    <citation type="submission" date="2022-10" db="EMBL/GenBank/DDBJ databases">
        <authorList>
            <consortium name="ENA_rothamsted_submissions"/>
            <consortium name="culmorum"/>
            <person name="King R."/>
        </authorList>
    </citation>
    <scope>NUCLEOTIDE SEQUENCE</scope>
</reference>
<dbReference type="InterPro" id="IPR050473">
    <property type="entry name" value="A2M/Complement_sys"/>
</dbReference>
<keyword evidence="6" id="KW-1185">Reference proteome</keyword>
<dbReference type="PANTHER" id="PTHR11412:SF136">
    <property type="entry name" value="CD109 ANTIGEN"/>
    <property type="match status" value="1"/>
</dbReference>
<keyword evidence="2" id="KW-0882">Thioester bond</keyword>
<proteinExistence type="predicted"/>
<feature type="chain" id="PRO_5040188880" description="Alpha-macroglobulin receptor-binding domain-containing protein" evidence="3">
    <location>
        <begin position="24"/>
        <end position="435"/>
    </location>
</feature>
<reference evidence="5" key="1">
    <citation type="submission" date="2022-01" db="EMBL/GenBank/DDBJ databases">
        <authorList>
            <person name="King R."/>
        </authorList>
    </citation>
    <scope>NUCLEOTIDE SEQUENCE</scope>
</reference>
<evidence type="ECO:0000313" key="5">
    <source>
        <dbReference type="EMBL" id="CAG9810266.1"/>
    </source>
</evidence>
<protein>
    <recommendedName>
        <fullName evidence="4">Alpha-macroglobulin receptor-binding domain-containing protein</fullName>
    </recommendedName>
</protein>
<dbReference type="PANTHER" id="PTHR11412">
    <property type="entry name" value="MACROGLOBULIN / COMPLEMENT"/>
    <property type="match status" value="1"/>
</dbReference>
<feature type="domain" description="Alpha-macroglobulin receptor-binding" evidence="4">
    <location>
        <begin position="342"/>
        <end position="426"/>
    </location>
</feature>
<accession>A0A9N9WUY6</accession>
<dbReference type="InterPro" id="IPR036595">
    <property type="entry name" value="A-macroglobulin_rcpt-bd_sf"/>
</dbReference>
<dbReference type="Pfam" id="PF07677">
    <property type="entry name" value="A2M_recep"/>
    <property type="match status" value="1"/>
</dbReference>
<dbReference type="SMART" id="SM01361">
    <property type="entry name" value="A2M_recep"/>
    <property type="match status" value="1"/>
</dbReference>
<evidence type="ECO:0000256" key="1">
    <source>
        <dbReference type="ARBA" id="ARBA00022729"/>
    </source>
</evidence>
<dbReference type="SUPFAM" id="SSF49410">
    <property type="entry name" value="Alpha-macroglobulin receptor domain"/>
    <property type="match status" value="1"/>
</dbReference>
<organism evidence="5 6">
    <name type="scientific">Chironomus riparius</name>
    <dbReference type="NCBI Taxonomy" id="315576"/>
    <lineage>
        <taxon>Eukaryota</taxon>
        <taxon>Metazoa</taxon>
        <taxon>Ecdysozoa</taxon>
        <taxon>Arthropoda</taxon>
        <taxon>Hexapoda</taxon>
        <taxon>Insecta</taxon>
        <taxon>Pterygota</taxon>
        <taxon>Neoptera</taxon>
        <taxon>Endopterygota</taxon>
        <taxon>Diptera</taxon>
        <taxon>Nematocera</taxon>
        <taxon>Chironomoidea</taxon>
        <taxon>Chironomidae</taxon>
        <taxon>Chironominae</taxon>
        <taxon>Chironomus</taxon>
    </lineage>
</organism>
<dbReference type="Gene3D" id="2.60.40.690">
    <property type="entry name" value="Alpha-macroglobulin, receptor-binding domain"/>
    <property type="match status" value="1"/>
</dbReference>
<dbReference type="InterPro" id="IPR009048">
    <property type="entry name" value="A-macroglobulin_rcpt-bd"/>
</dbReference>
<dbReference type="GO" id="GO:0005576">
    <property type="term" value="C:extracellular region"/>
    <property type="evidence" value="ECO:0007669"/>
    <property type="project" value="InterPro"/>
</dbReference>
<feature type="signal peptide" evidence="3">
    <location>
        <begin position="1"/>
        <end position="23"/>
    </location>
</feature>
<sequence>MSSLKMKAFYTLVVLILFSIVNGESEKFKFRLARRSNSGVFEDSADSEEDLAEEEVFEQEPQVEDESKCAELKDAIKGNQTIIFEIILPEIRYMELTKVDVMIYNNINSRMPLNVELNMISNCDRCDFKVYNDKCGTSDSVFPKIISVPHATARLFSFYTQTSSNLRNLNDLLHLKLKASIKSENNECFLTKSVNVKSPTVKTYDIETNKFNLRPSNNKVMVRSYDQSFQTYEIRMATEIIANGSANFTVTLTNDGDFREVLTVTDSTPIEVIFPEGSTSMKTSIKGSGFCTIRTIFQRTVLLNHLNSNFNLTITPLKSNNKNVGNVRVCASFNPSNFYTITNAILDVQMPSGYVFNKVTNKAKIKHVAPRWKNSSVQIYYDDFRMTEVKCVNIQALKTMEVSNAQDAVVSIYDYEDKKNMAVGYYNFLGSCGSS</sequence>
<evidence type="ECO:0000313" key="6">
    <source>
        <dbReference type="Proteomes" id="UP001153620"/>
    </source>
</evidence>
<dbReference type="Proteomes" id="UP001153620">
    <property type="component" value="Chromosome 4"/>
</dbReference>
<dbReference type="EMBL" id="OU895880">
    <property type="protein sequence ID" value="CAG9810266.1"/>
    <property type="molecule type" value="Genomic_DNA"/>
</dbReference>
<gene>
    <name evidence="5" type="ORF">CHIRRI_LOCUS13083</name>
</gene>
<dbReference type="AlphaFoldDB" id="A0A9N9WUY6"/>
<keyword evidence="1 3" id="KW-0732">Signal</keyword>
<evidence type="ECO:0000256" key="2">
    <source>
        <dbReference type="ARBA" id="ARBA00022966"/>
    </source>
</evidence>
<evidence type="ECO:0000256" key="3">
    <source>
        <dbReference type="SAM" id="SignalP"/>
    </source>
</evidence>